<sequence>MNKEAHKVLSLTIWEQATRLSRAPLLFTPKELKEAYDEADKISAIETFSDGAERIGQDGTPPTEGFKKLLMNVSSITSEKAKARENLRTYVRQRLRQGELIGYGFEPPRRMDSQPFEIPRNCWHGRIDWVAATLNGEGLEFIEVRLIASLKREQLIATLSQLDLQQAKTVGRPKIGPHIEAAFKSLHQANKIDVSASAKSHFPMVQLQLRKMYPDIYPPERMLSNEGIRAHFSPLFNELKEQQ</sequence>
<evidence type="ECO:0000313" key="1">
    <source>
        <dbReference type="EMBL" id="SFS22256.1"/>
    </source>
</evidence>
<name>A0A1I6N2U1_9RHOB</name>
<dbReference type="Proteomes" id="UP000198926">
    <property type="component" value="Unassembled WGS sequence"/>
</dbReference>
<dbReference type="RefSeq" id="WP_090210615.1">
    <property type="nucleotide sequence ID" value="NZ_FOZM01000004.1"/>
</dbReference>
<organism evidence="1 2">
    <name type="scientific">Yoonia litorea</name>
    <dbReference type="NCBI Taxonomy" id="1123755"/>
    <lineage>
        <taxon>Bacteria</taxon>
        <taxon>Pseudomonadati</taxon>
        <taxon>Pseudomonadota</taxon>
        <taxon>Alphaproteobacteria</taxon>
        <taxon>Rhodobacterales</taxon>
        <taxon>Paracoccaceae</taxon>
        <taxon>Yoonia</taxon>
    </lineage>
</organism>
<protein>
    <submittedName>
        <fullName evidence="1">Uncharacterized protein</fullName>
    </submittedName>
</protein>
<dbReference type="EMBL" id="FOZM01000004">
    <property type="protein sequence ID" value="SFS22256.1"/>
    <property type="molecule type" value="Genomic_DNA"/>
</dbReference>
<accession>A0A1I6N2U1</accession>
<reference evidence="1 2" key="1">
    <citation type="submission" date="2016-10" db="EMBL/GenBank/DDBJ databases">
        <authorList>
            <person name="de Groot N.N."/>
        </authorList>
    </citation>
    <scope>NUCLEOTIDE SEQUENCE [LARGE SCALE GENOMIC DNA]</scope>
    <source>
        <strain evidence="1 2">DSM 29433</strain>
    </source>
</reference>
<dbReference type="STRING" id="1123755.SAMN05444714_3224"/>
<keyword evidence="2" id="KW-1185">Reference proteome</keyword>
<dbReference type="OrthoDB" id="7874762at2"/>
<dbReference type="AlphaFoldDB" id="A0A1I6N2U1"/>
<gene>
    <name evidence="1" type="ORF">SAMN05444714_3224</name>
</gene>
<evidence type="ECO:0000313" key="2">
    <source>
        <dbReference type="Proteomes" id="UP000198926"/>
    </source>
</evidence>
<proteinExistence type="predicted"/>